<proteinExistence type="predicted"/>
<dbReference type="InterPro" id="IPR050464">
    <property type="entry name" value="Zeta_carotene_desat/Oxidored"/>
</dbReference>
<dbReference type="InterPro" id="IPR036188">
    <property type="entry name" value="FAD/NAD-bd_sf"/>
</dbReference>
<reference evidence="2" key="1">
    <citation type="journal article" date="2015" name="Genome Announc.">
        <title>Draft genome sequence of Talaromyces cellulolyticus strain Y-94, a source of lignocellulosic biomass-degrading enzymes.</title>
        <authorList>
            <person name="Fujii T."/>
            <person name="Koike H."/>
            <person name="Sawayama S."/>
            <person name="Yano S."/>
            <person name="Inoue H."/>
        </authorList>
    </citation>
    <scope>NUCLEOTIDE SEQUENCE [LARGE SCALE GENOMIC DNA]</scope>
    <source>
        <strain evidence="2">Y-94</strain>
    </source>
</reference>
<dbReference type="PANTHER" id="PTHR42923">
    <property type="entry name" value="PROTOPORPHYRINOGEN OXIDASE"/>
    <property type="match status" value="1"/>
</dbReference>
<accession>A0A478EDR0</accession>
<name>A0A478EDR0_TALPI</name>
<dbReference type="PANTHER" id="PTHR42923:SF17">
    <property type="entry name" value="AMINE OXIDASE DOMAIN-CONTAINING PROTEIN"/>
    <property type="match status" value="1"/>
</dbReference>
<evidence type="ECO:0000313" key="1">
    <source>
        <dbReference type="EMBL" id="GAM42815.1"/>
    </source>
</evidence>
<protein>
    <submittedName>
        <fullName evidence="1">Uncharacterized protein</fullName>
    </submittedName>
</protein>
<keyword evidence="2" id="KW-1185">Reference proteome</keyword>
<dbReference type="SUPFAM" id="SSF51905">
    <property type="entry name" value="FAD/NAD(P)-binding domain"/>
    <property type="match status" value="1"/>
</dbReference>
<dbReference type="GO" id="GO:0016491">
    <property type="term" value="F:oxidoreductase activity"/>
    <property type="evidence" value="ECO:0007669"/>
    <property type="project" value="TreeGrafter"/>
</dbReference>
<gene>
    <name evidence="1" type="ORF">TCE0_044r17131</name>
</gene>
<sequence>MSTSVTEEDGPMAWGSTSLWSFIDGSRFFSPWFWRFMFDILRFNFCATEIFAEKSNESQHDKTRDNERLESIGEYLKRKGYSDEFKRYYLIADVAAIWCMSTAGVFKDYPAEALIHFMSTHRLLNTITESLNWSTVKNGSKSYVDAFLRTLLENHHVHLETKIRRVRREDDHSALSLLGDEATVLETQILGSFQASRNEIALHLDPTVLSTKKSAQAAWNAVVPSVQDTRSRTKPTFGEHDPTSLLLSNSYYTKRQICVHDDMYRLRSLPWPGKPGSVGRVIVTLNPVRQPDAIQCRRTYYLSIISSAGVLAARNLDVLNKADNVSYTGAWMGYAFHGGGSGAGLAVANKIRTGTYENPTRFRSGEEL</sequence>
<dbReference type="AlphaFoldDB" id="A0A478EDR0"/>
<organism evidence="1 2">
    <name type="scientific">Talaromyces pinophilus</name>
    <name type="common">Penicillium pinophilum</name>
    <dbReference type="NCBI Taxonomy" id="128442"/>
    <lineage>
        <taxon>Eukaryota</taxon>
        <taxon>Fungi</taxon>
        <taxon>Dikarya</taxon>
        <taxon>Ascomycota</taxon>
        <taxon>Pezizomycotina</taxon>
        <taxon>Eurotiomycetes</taxon>
        <taxon>Eurotiomycetidae</taxon>
        <taxon>Eurotiales</taxon>
        <taxon>Trichocomaceae</taxon>
        <taxon>Talaromyces</taxon>
        <taxon>Talaromyces sect. Talaromyces</taxon>
    </lineage>
</organism>
<dbReference type="Proteomes" id="UP000053095">
    <property type="component" value="Unassembled WGS sequence"/>
</dbReference>
<evidence type="ECO:0000313" key="2">
    <source>
        <dbReference type="Proteomes" id="UP000053095"/>
    </source>
</evidence>
<dbReference type="EMBL" id="DF933840">
    <property type="protein sequence ID" value="GAM42815.1"/>
    <property type="molecule type" value="Genomic_DNA"/>
</dbReference>